<reference evidence="2 3" key="1">
    <citation type="submission" date="2017-12" db="EMBL/GenBank/DDBJ databases">
        <title>High-resolution comparative analysis of great ape genomes.</title>
        <authorList>
            <person name="Pollen A."/>
            <person name="Hastie A."/>
            <person name="Hormozdiari F."/>
            <person name="Dougherty M."/>
            <person name="Liu R."/>
            <person name="Chaisson M."/>
            <person name="Hoppe E."/>
            <person name="Hill C."/>
            <person name="Pang A."/>
            <person name="Hillier L."/>
            <person name="Baker C."/>
            <person name="Armstrong J."/>
            <person name="Shendure J."/>
            <person name="Paten B."/>
            <person name="Wilson R."/>
            <person name="Chao H."/>
            <person name="Schneider V."/>
            <person name="Ventura M."/>
            <person name="Kronenberg Z."/>
            <person name="Murali S."/>
            <person name="Gordon D."/>
            <person name="Cantsilieris S."/>
            <person name="Munson K."/>
            <person name="Nelson B."/>
            <person name="Raja A."/>
            <person name="Underwood J."/>
            <person name="Diekhans M."/>
            <person name="Fiddes I."/>
            <person name="Haussler D."/>
            <person name="Eichler E."/>
        </authorList>
    </citation>
    <scope>NUCLEOTIDE SEQUENCE [LARGE SCALE GENOMIC DNA]</scope>
    <source>
        <strain evidence="2">Yerkes chimp pedigree #C0471</strain>
        <tissue evidence="2">Blood</tissue>
    </source>
</reference>
<dbReference type="Proteomes" id="UP000236370">
    <property type="component" value="Unassembled WGS sequence"/>
</dbReference>
<proteinExistence type="predicted"/>
<dbReference type="EMBL" id="NBAG03000269">
    <property type="protein sequence ID" value="PNI54403.1"/>
    <property type="molecule type" value="Genomic_DNA"/>
</dbReference>
<name>A0A2J8M4F1_PANTR</name>
<comment type="caution">
    <text evidence="2">The sequence shown here is derived from an EMBL/GenBank/DDBJ whole genome shotgun (WGS) entry which is preliminary data.</text>
</comment>
<protein>
    <submittedName>
        <fullName evidence="1">VAV3 isoform 10</fullName>
    </submittedName>
    <submittedName>
        <fullName evidence="2">VAV3 isoform 12</fullName>
    </submittedName>
</protein>
<organism evidence="2 3">
    <name type="scientific">Pan troglodytes</name>
    <name type="common">Chimpanzee</name>
    <dbReference type="NCBI Taxonomy" id="9598"/>
    <lineage>
        <taxon>Eukaryota</taxon>
        <taxon>Metazoa</taxon>
        <taxon>Chordata</taxon>
        <taxon>Craniata</taxon>
        <taxon>Vertebrata</taxon>
        <taxon>Euteleostomi</taxon>
        <taxon>Mammalia</taxon>
        <taxon>Eutheria</taxon>
        <taxon>Euarchontoglires</taxon>
        <taxon>Primates</taxon>
        <taxon>Haplorrhini</taxon>
        <taxon>Catarrhini</taxon>
        <taxon>Hominidae</taxon>
        <taxon>Pan</taxon>
    </lineage>
</organism>
<gene>
    <name evidence="2" type="ORF">CK820_G0023765</name>
</gene>
<evidence type="ECO:0000313" key="3">
    <source>
        <dbReference type="Proteomes" id="UP000236370"/>
    </source>
</evidence>
<accession>A0A2J8M4F1</accession>
<dbReference type="AlphaFoldDB" id="A0A2J8M4F1"/>
<evidence type="ECO:0000313" key="1">
    <source>
        <dbReference type="EMBL" id="PNI54401.1"/>
    </source>
</evidence>
<sequence length="52" mass="6018">MPIFTFLSEQGTLKLPEVYQRCRSLGTILEHHPQLCMKDPLYTSRPGIPLNF</sequence>
<dbReference type="EMBL" id="NBAG03000269">
    <property type="protein sequence ID" value="PNI54401.1"/>
    <property type="molecule type" value="Genomic_DNA"/>
</dbReference>
<evidence type="ECO:0000313" key="2">
    <source>
        <dbReference type="EMBL" id="PNI54403.1"/>
    </source>
</evidence>